<protein>
    <submittedName>
        <fullName evidence="7">MltA-interacting MipA family protein</fullName>
    </submittedName>
</protein>
<dbReference type="AlphaFoldDB" id="E6XIZ5"/>
<evidence type="ECO:0000256" key="4">
    <source>
        <dbReference type="ARBA" id="ARBA00023136"/>
    </source>
</evidence>
<evidence type="ECO:0000256" key="3">
    <source>
        <dbReference type="ARBA" id="ARBA00022729"/>
    </source>
</evidence>
<evidence type="ECO:0000256" key="1">
    <source>
        <dbReference type="ARBA" id="ARBA00004442"/>
    </source>
</evidence>
<dbReference type="PANTHER" id="PTHR38776:SF1">
    <property type="entry name" value="MLTA-INTERACTING PROTEIN-RELATED"/>
    <property type="match status" value="1"/>
</dbReference>
<dbReference type="GO" id="GO:0009252">
    <property type="term" value="P:peptidoglycan biosynthetic process"/>
    <property type="evidence" value="ECO:0007669"/>
    <property type="project" value="TreeGrafter"/>
</dbReference>
<dbReference type="KEGG" id="shp:Sput200_1785"/>
<dbReference type="GO" id="GO:0009279">
    <property type="term" value="C:cell outer membrane"/>
    <property type="evidence" value="ECO:0007669"/>
    <property type="project" value="UniProtKB-SubCell"/>
</dbReference>
<accession>E6XIZ5</accession>
<keyword evidence="4" id="KW-0472">Membrane</keyword>
<name>E6XIZ5_SHEP2</name>
<feature type="chain" id="PRO_5003215774" evidence="6">
    <location>
        <begin position="25"/>
        <end position="242"/>
    </location>
</feature>
<evidence type="ECO:0000313" key="8">
    <source>
        <dbReference type="Proteomes" id="UP000008209"/>
    </source>
</evidence>
<dbReference type="InterPro" id="IPR010583">
    <property type="entry name" value="MipA"/>
</dbReference>
<dbReference type="PANTHER" id="PTHR38776">
    <property type="entry name" value="MLTA-INTERACTING PROTEIN-RELATED"/>
    <property type="match status" value="1"/>
</dbReference>
<dbReference type="EMBL" id="CP002457">
    <property type="protein sequence ID" value="ADV54242.1"/>
    <property type="molecule type" value="Genomic_DNA"/>
</dbReference>
<evidence type="ECO:0000256" key="6">
    <source>
        <dbReference type="SAM" id="SignalP"/>
    </source>
</evidence>
<proteinExistence type="inferred from homology"/>
<keyword evidence="3 6" id="KW-0732">Signal</keyword>
<evidence type="ECO:0000256" key="5">
    <source>
        <dbReference type="ARBA" id="ARBA00023237"/>
    </source>
</evidence>
<dbReference type="Proteomes" id="UP000008209">
    <property type="component" value="Chromosome"/>
</dbReference>
<gene>
    <name evidence="7" type="ordered locus">Sput200_1785</name>
</gene>
<dbReference type="OrthoDB" id="8562138at2"/>
<comment type="subcellular location">
    <subcellularLocation>
        <location evidence="1">Cell outer membrane</location>
    </subcellularLocation>
</comment>
<reference evidence="7 8" key="1">
    <citation type="submission" date="2011-01" db="EMBL/GenBank/DDBJ databases">
        <title>Complete sequence of Shewanella putrefaciens 200.</title>
        <authorList>
            <consortium name="US DOE Joint Genome Institute"/>
            <person name="Lucas S."/>
            <person name="Copeland A."/>
            <person name="Lapidus A."/>
            <person name="Cheng J.-F."/>
            <person name="Bruce D."/>
            <person name="Goodwin L."/>
            <person name="Pitluck S."/>
            <person name="Munk A.C."/>
            <person name="Detter J.C."/>
            <person name="Han C."/>
            <person name="Tapia R."/>
            <person name="Land M."/>
            <person name="Hauser L."/>
            <person name="Chang Y.-J."/>
            <person name="Jeffries C."/>
            <person name="Kyrpides N."/>
            <person name="Ivanova N."/>
            <person name="Mikhailova N."/>
            <person name="Kolker E."/>
            <person name="Lawrence C."/>
            <person name="McCue L.A."/>
            <person name="DiChristina T."/>
            <person name="Nealson K."/>
            <person name="Fredrickson J.K."/>
            <person name="Woyke T."/>
        </authorList>
    </citation>
    <scope>NUCLEOTIDE SEQUENCE [LARGE SCALE GENOMIC DNA]</scope>
    <source>
        <strain evidence="7 8">200</strain>
    </source>
</reference>
<evidence type="ECO:0000313" key="7">
    <source>
        <dbReference type="EMBL" id="ADV54242.1"/>
    </source>
</evidence>
<feature type="signal peptide" evidence="6">
    <location>
        <begin position="1"/>
        <end position="24"/>
    </location>
</feature>
<dbReference type="Pfam" id="PF06629">
    <property type="entry name" value="MipA"/>
    <property type="match status" value="1"/>
</dbReference>
<evidence type="ECO:0000256" key="2">
    <source>
        <dbReference type="ARBA" id="ARBA00005722"/>
    </source>
</evidence>
<dbReference type="HOGENOM" id="CLU_063465_1_1_6"/>
<comment type="similarity">
    <text evidence="2">Belongs to the MipA/OmpV family.</text>
</comment>
<keyword evidence="5" id="KW-0998">Cell outer membrane</keyword>
<organism evidence="7 8">
    <name type="scientific">Shewanella putrefaciens (strain 200)</name>
    <dbReference type="NCBI Taxonomy" id="399804"/>
    <lineage>
        <taxon>Bacteria</taxon>
        <taxon>Pseudomonadati</taxon>
        <taxon>Pseudomonadota</taxon>
        <taxon>Gammaproteobacteria</taxon>
        <taxon>Alteromonadales</taxon>
        <taxon>Shewanellaceae</taxon>
        <taxon>Shewanella</taxon>
    </lineage>
</organism>
<sequence precursor="true">MRCPCVKALLLSTLTMGLTIEASASDSPWSLGVGVLNLSSPYIGVDNKNYGLPLVNYNGERLRASIFNLEYDIYEIERLKLSFATELGEDFLKASDSKDSAIRMLEDRKISIYSGAKLSYHSPIGIFNTSALYDISGHSEGSIFKINYSYPIRLTNDLTFIPSVGTTFKSADVANYYYGTDNYNVGNTTDLSLNMILSYKISESLNVTAFLRHIVLDKDISNSPIVENDSVTMAMLSLTYKF</sequence>
<dbReference type="PATRIC" id="fig|399804.5.peg.1841"/>